<keyword evidence="3" id="KW-1185">Reference proteome</keyword>
<feature type="domain" description="PRC-barrel" evidence="1">
    <location>
        <begin position="32"/>
        <end position="108"/>
    </location>
</feature>
<evidence type="ECO:0000313" key="2">
    <source>
        <dbReference type="EMBL" id="MEK8047761.1"/>
    </source>
</evidence>
<dbReference type="InterPro" id="IPR027275">
    <property type="entry name" value="PRC-brl_dom"/>
</dbReference>
<protein>
    <submittedName>
        <fullName evidence="2">PRC-barrel domain-containing protein</fullName>
    </submittedName>
</protein>
<evidence type="ECO:0000313" key="3">
    <source>
        <dbReference type="Proteomes" id="UP001379945"/>
    </source>
</evidence>
<dbReference type="Proteomes" id="UP001379945">
    <property type="component" value="Unassembled WGS sequence"/>
</dbReference>
<name>A0ABU9CA04_9BURK</name>
<comment type="caution">
    <text evidence="2">The sequence shown here is derived from an EMBL/GenBank/DDBJ whole genome shotgun (WGS) entry which is preliminary data.</text>
</comment>
<dbReference type="InterPro" id="IPR011033">
    <property type="entry name" value="PRC_barrel-like_sf"/>
</dbReference>
<dbReference type="PANTHER" id="PTHR36505">
    <property type="entry name" value="BLR1072 PROTEIN"/>
    <property type="match status" value="1"/>
</dbReference>
<dbReference type="Gene3D" id="2.30.30.240">
    <property type="entry name" value="PRC-barrel domain"/>
    <property type="match status" value="1"/>
</dbReference>
<dbReference type="Pfam" id="PF05239">
    <property type="entry name" value="PRC"/>
    <property type="match status" value="1"/>
</dbReference>
<gene>
    <name evidence="2" type="ORF">AACH00_15470</name>
</gene>
<dbReference type="EMBL" id="JBBUTI010000011">
    <property type="protein sequence ID" value="MEK8047761.1"/>
    <property type="molecule type" value="Genomic_DNA"/>
</dbReference>
<accession>A0ABU9CA04</accession>
<sequence>MNYEDRDPYGMYRRLNLDSDSTPHKGPGPSLMGANTLIGNDVFNDDHEKLGDIKEIMLHVHSGRVGYAVLSFGGFFGLGDKLFAVPWAALTLDTVNKRFMLKVPKERLSEAPGFAKDNWPDMADSTWSQGIHHWYGLTEAGDSDS</sequence>
<evidence type="ECO:0000259" key="1">
    <source>
        <dbReference type="Pfam" id="PF05239"/>
    </source>
</evidence>
<reference evidence="2 3" key="1">
    <citation type="submission" date="2024-04" db="EMBL/GenBank/DDBJ databases">
        <title>Novel species of the genus Ideonella isolated from streams.</title>
        <authorList>
            <person name="Lu H."/>
        </authorList>
    </citation>
    <scope>NUCLEOTIDE SEQUENCE [LARGE SCALE GENOMIC DNA]</scope>
    <source>
        <strain evidence="2 3">LYT19W</strain>
    </source>
</reference>
<dbReference type="RefSeq" id="WP_341400069.1">
    <property type="nucleotide sequence ID" value="NZ_JBBUTI010000011.1"/>
</dbReference>
<dbReference type="SUPFAM" id="SSF50346">
    <property type="entry name" value="PRC-barrel domain"/>
    <property type="match status" value="1"/>
</dbReference>
<organism evidence="2 3">
    <name type="scientific">Ideonella margarita</name>
    <dbReference type="NCBI Taxonomy" id="2984191"/>
    <lineage>
        <taxon>Bacteria</taxon>
        <taxon>Pseudomonadati</taxon>
        <taxon>Pseudomonadota</taxon>
        <taxon>Betaproteobacteria</taxon>
        <taxon>Burkholderiales</taxon>
        <taxon>Sphaerotilaceae</taxon>
        <taxon>Ideonella</taxon>
    </lineage>
</organism>
<dbReference type="PANTHER" id="PTHR36505:SF1">
    <property type="entry name" value="BLR1072 PROTEIN"/>
    <property type="match status" value="1"/>
</dbReference>
<proteinExistence type="predicted"/>